<dbReference type="PANTHER" id="PTHR11439">
    <property type="entry name" value="GAG-POL-RELATED RETROTRANSPOSON"/>
    <property type="match status" value="1"/>
</dbReference>
<evidence type="ECO:0000313" key="3">
    <source>
        <dbReference type="EMBL" id="CAJ1941718.1"/>
    </source>
</evidence>
<dbReference type="GO" id="GO:0003676">
    <property type="term" value="F:nucleic acid binding"/>
    <property type="evidence" value="ECO:0007669"/>
    <property type="project" value="InterPro"/>
</dbReference>
<protein>
    <recommendedName>
        <fullName evidence="2">Reverse transcriptase Ty1/copia-type domain-containing protein</fullName>
    </recommendedName>
</protein>
<dbReference type="Proteomes" id="UP001295423">
    <property type="component" value="Unassembled WGS sequence"/>
</dbReference>
<gene>
    <name evidence="3" type="ORF">CYCCA115_LOCUS7634</name>
</gene>
<dbReference type="SUPFAM" id="SSF56672">
    <property type="entry name" value="DNA/RNA polymerases"/>
    <property type="match status" value="1"/>
</dbReference>
<dbReference type="EMBL" id="CAKOGP040001068">
    <property type="protein sequence ID" value="CAJ1941718.1"/>
    <property type="molecule type" value="Genomic_DNA"/>
</dbReference>
<dbReference type="AlphaFoldDB" id="A0AAD2FLL7"/>
<organism evidence="3 4">
    <name type="scientific">Cylindrotheca closterium</name>
    <dbReference type="NCBI Taxonomy" id="2856"/>
    <lineage>
        <taxon>Eukaryota</taxon>
        <taxon>Sar</taxon>
        <taxon>Stramenopiles</taxon>
        <taxon>Ochrophyta</taxon>
        <taxon>Bacillariophyta</taxon>
        <taxon>Bacillariophyceae</taxon>
        <taxon>Bacillariophycidae</taxon>
        <taxon>Bacillariales</taxon>
        <taxon>Bacillariaceae</taxon>
        <taxon>Cylindrotheca</taxon>
    </lineage>
</organism>
<evidence type="ECO:0000259" key="2">
    <source>
        <dbReference type="Pfam" id="PF07727"/>
    </source>
</evidence>
<dbReference type="Pfam" id="PF07727">
    <property type="entry name" value="RVT_2"/>
    <property type="match status" value="1"/>
</dbReference>
<dbReference type="CDD" id="cd09272">
    <property type="entry name" value="RNase_HI_RT_Ty1"/>
    <property type="match status" value="1"/>
</dbReference>
<proteinExistence type="predicted"/>
<reference evidence="3" key="1">
    <citation type="submission" date="2023-08" db="EMBL/GenBank/DDBJ databases">
        <authorList>
            <person name="Audoor S."/>
            <person name="Bilcke G."/>
        </authorList>
    </citation>
    <scope>NUCLEOTIDE SEQUENCE</scope>
</reference>
<sequence>MADADAQVAAMTAALTQVGAQFLAQLQAQQAAAAAPAPPARTAVYNLHDSGQPVDLSSRSGAAAADKASAKLPTEITGDETEVVIWIQDLKLHCSETYMDVAGPTGILHFGGKNLLTDYHSILMTDVVSQATLRTDPRARQNSSWLFKCIQSSLSPALLLQLFGLNGSMPTLGQGDGPTLFKAIMDTTASASLLVSMQALTDLGVLDPADFDFDIKKINAKASQLIALATTSARSLSDPECLQLLLTVYSRIKQPHAWFSWVQQKINDFEEGRLSAPPVAFEQECATHGVSIRHYHADNGLFDTKAFRNSITKAGQGLTFCGVNAHHQNGKAERKIKEVTEGARTALIHAAHRWPDAIHAALWPAALKNYTNLKNSLPTKYTPEIKVRGRIKQHAKYEESPISKMAQVEVEPNLDHFHPFGSPVYVLEDSLQAQHSHNKWADRSRVGIFLCHSPNHASSVPLVLNTRTGNVSPQFHCIYDDAFDTCKRDVHFTSSWQRKAQLHRDKTKEVIDLPSTDLFAKNQNQQEVPLPAVPQFITQWDDEHTIGELTNDFNTTEDPKTITSPPGENQESEHASIQEPEIRRTRSGRHSRPNPRIFNDQMATANSAYLETFSPALDHEELQGHELLQADHSEEPHPFASIFALAGSADPDTLTFDEAMKAHDRAEFIKAMYKELGDHIGRKHWKVVPIRSIPTYSGKRAIPMVWAMKRKKNPLGEIIKWKARLCAGGHRSIENVDYWDTYAPVVSWSTVRLMVIFALINNWHMESIDFVLAYPQAPIKTDIFMQPPRVPPKFVIPDMPRPGDRFTSVYKLLQNLYGLKDAGRTWGQFLHKGLIDRGWQQSSIDSCLYTKQDIILVLYFDDACLMSPNKALINKEIKSLQEQYNLTDDGELQDYLGTCFTKQPDGSILLEQPRMIQRILEMVGLTADQVKTHDSPASSANISDKDPDGKAHDYPWNYRSVVGSLSYLQAMIRPDLTMAVQQCARFCNDPKESHGTAVKRICRYLHSTQHQGLRFKPDPTKGLECYVDADWAGSWQDRTSTDPLSARSRTGYIITYAGCPIIWASKLQTLVALSTTEAEYIALSTSLREVIAVMNLVNELRSLGFNLSMDTPKVVCTVFEDNRSCLEIATNHRTRPRTKHLSVRLHHFRSHILAKTIIIKHVSTKEQMADIFTKPLPKDQFIRLRNRFMGWDSLGKRE</sequence>
<dbReference type="InterPro" id="IPR013103">
    <property type="entry name" value="RVT_2"/>
</dbReference>
<dbReference type="InterPro" id="IPR036397">
    <property type="entry name" value="RNaseH_sf"/>
</dbReference>
<feature type="compositionally biased region" description="Basic and acidic residues" evidence="1">
    <location>
        <begin position="571"/>
        <end position="584"/>
    </location>
</feature>
<keyword evidence="4" id="KW-1185">Reference proteome</keyword>
<feature type="compositionally biased region" description="Polar residues" evidence="1">
    <location>
        <begin position="551"/>
        <end position="569"/>
    </location>
</feature>
<dbReference type="SUPFAM" id="SSF53098">
    <property type="entry name" value="Ribonuclease H-like"/>
    <property type="match status" value="1"/>
</dbReference>
<dbReference type="PANTHER" id="PTHR11439:SF483">
    <property type="entry name" value="PEPTIDE SYNTHASE GLIP-LIKE, PUTATIVE (AFU_ORTHOLOGUE AFUA_3G12920)-RELATED"/>
    <property type="match status" value="1"/>
</dbReference>
<dbReference type="InterPro" id="IPR012337">
    <property type="entry name" value="RNaseH-like_sf"/>
</dbReference>
<name>A0AAD2FLL7_9STRA</name>
<evidence type="ECO:0000313" key="4">
    <source>
        <dbReference type="Proteomes" id="UP001295423"/>
    </source>
</evidence>
<evidence type="ECO:0000256" key="1">
    <source>
        <dbReference type="SAM" id="MobiDB-lite"/>
    </source>
</evidence>
<comment type="caution">
    <text evidence="3">The sequence shown here is derived from an EMBL/GenBank/DDBJ whole genome shotgun (WGS) entry which is preliminary data.</text>
</comment>
<accession>A0AAD2FLL7</accession>
<dbReference type="InterPro" id="IPR043502">
    <property type="entry name" value="DNA/RNA_pol_sf"/>
</dbReference>
<dbReference type="Gene3D" id="3.30.420.10">
    <property type="entry name" value="Ribonuclease H-like superfamily/Ribonuclease H"/>
    <property type="match status" value="1"/>
</dbReference>
<feature type="region of interest" description="Disordered" evidence="1">
    <location>
        <begin position="550"/>
        <end position="599"/>
    </location>
</feature>
<feature type="domain" description="Reverse transcriptase Ty1/copia-type" evidence="2">
    <location>
        <begin position="697"/>
        <end position="930"/>
    </location>
</feature>